<dbReference type="PANTHER" id="PTHR43065">
    <property type="entry name" value="SENSOR HISTIDINE KINASE"/>
    <property type="match status" value="1"/>
</dbReference>
<dbReference type="RefSeq" id="WP_094409422.1">
    <property type="nucleotide sequence ID" value="NZ_BMJZ01000002.1"/>
</dbReference>
<feature type="domain" description="PAS" evidence="11">
    <location>
        <begin position="291"/>
        <end position="363"/>
    </location>
</feature>
<dbReference type="PROSITE" id="PS50113">
    <property type="entry name" value="PAC"/>
    <property type="match status" value="1"/>
</dbReference>
<evidence type="ECO:0000256" key="5">
    <source>
        <dbReference type="ARBA" id="ARBA00022741"/>
    </source>
</evidence>
<protein>
    <recommendedName>
        <fullName evidence="2">histidine kinase</fullName>
        <ecNumber evidence="2">2.7.13.3</ecNumber>
    </recommendedName>
</protein>
<keyword evidence="5" id="KW-0547">Nucleotide-binding</keyword>
<evidence type="ECO:0000313" key="13">
    <source>
        <dbReference type="EMBL" id="OYQ17860.1"/>
    </source>
</evidence>
<evidence type="ECO:0000256" key="9">
    <source>
        <dbReference type="SAM" id="Phobius"/>
    </source>
</evidence>
<evidence type="ECO:0000256" key="4">
    <source>
        <dbReference type="ARBA" id="ARBA00022679"/>
    </source>
</evidence>
<dbReference type="EMBL" id="NOXS01000033">
    <property type="protein sequence ID" value="OYQ17860.1"/>
    <property type="molecule type" value="Genomic_DNA"/>
</dbReference>
<evidence type="ECO:0000256" key="7">
    <source>
        <dbReference type="ARBA" id="ARBA00022840"/>
    </source>
</evidence>
<dbReference type="InterPro" id="IPR036097">
    <property type="entry name" value="HisK_dim/P_sf"/>
</dbReference>
<name>A0A255XNM0_9PROT</name>
<dbReference type="CDD" id="cd00082">
    <property type="entry name" value="HisKA"/>
    <property type="match status" value="1"/>
</dbReference>
<dbReference type="InterPro" id="IPR036890">
    <property type="entry name" value="HATPase_C_sf"/>
</dbReference>
<organism evidence="13 14">
    <name type="scientific">Elstera cyanobacteriorum</name>
    <dbReference type="NCBI Taxonomy" id="2022747"/>
    <lineage>
        <taxon>Bacteria</taxon>
        <taxon>Pseudomonadati</taxon>
        <taxon>Pseudomonadota</taxon>
        <taxon>Alphaproteobacteria</taxon>
        <taxon>Rhodospirillales</taxon>
        <taxon>Rhodospirillaceae</taxon>
        <taxon>Elstera</taxon>
    </lineage>
</organism>
<dbReference type="InterPro" id="IPR004358">
    <property type="entry name" value="Sig_transdc_His_kin-like_C"/>
</dbReference>
<evidence type="ECO:0000313" key="14">
    <source>
        <dbReference type="Proteomes" id="UP000216361"/>
    </source>
</evidence>
<dbReference type="SMART" id="SM00388">
    <property type="entry name" value="HisKA"/>
    <property type="match status" value="1"/>
</dbReference>
<feature type="transmembrane region" description="Helical" evidence="9">
    <location>
        <begin position="12"/>
        <end position="33"/>
    </location>
</feature>
<feature type="transmembrane region" description="Helical" evidence="9">
    <location>
        <begin position="255"/>
        <end position="275"/>
    </location>
</feature>
<dbReference type="Gene3D" id="1.10.287.130">
    <property type="match status" value="1"/>
</dbReference>
<dbReference type="SMART" id="SM00091">
    <property type="entry name" value="PAS"/>
    <property type="match status" value="1"/>
</dbReference>
<evidence type="ECO:0000256" key="8">
    <source>
        <dbReference type="ARBA" id="ARBA00023012"/>
    </source>
</evidence>
<keyword evidence="9" id="KW-0812">Transmembrane</keyword>
<evidence type="ECO:0000256" key="1">
    <source>
        <dbReference type="ARBA" id="ARBA00000085"/>
    </source>
</evidence>
<keyword evidence="6" id="KW-0418">Kinase</keyword>
<dbReference type="Gene3D" id="3.30.565.10">
    <property type="entry name" value="Histidine kinase-like ATPase, C-terminal domain"/>
    <property type="match status" value="1"/>
</dbReference>
<keyword evidence="9" id="KW-1133">Transmembrane helix</keyword>
<dbReference type="PANTHER" id="PTHR43065:SF10">
    <property type="entry name" value="PEROXIDE STRESS-ACTIVATED HISTIDINE KINASE MAK3"/>
    <property type="match status" value="1"/>
</dbReference>
<dbReference type="Pfam" id="PF00512">
    <property type="entry name" value="HisKA"/>
    <property type="match status" value="1"/>
</dbReference>
<dbReference type="Proteomes" id="UP000216361">
    <property type="component" value="Unassembled WGS sequence"/>
</dbReference>
<keyword evidence="4" id="KW-0808">Transferase</keyword>
<dbReference type="EC" id="2.7.13.3" evidence="2"/>
<keyword evidence="3" id="KW-0597">Phosphoprotein</keyword>
<dbReference type="AlphaFoldDB" id="A0A255XNM0"/>
<dbReference type="OrthoDB" id="9795133at2"/>
<evidence type="ECO:0000259" key="10">
    <source>
        <dbReference type="PROSITE" id="PS50109"/>
    </source>
</evidence>
<dbReference type="Pfam" id="PF02518">
    <property type="entry name" value="HATPase_c"/>
    <property type="match status" value="1"/>
</dbReference>
<evidence type="ECO:0000259" key="11">
    <source>
        <dbReference type="PROSITE" id="PS50112"/>
    </source>
</evidence>
<dbReference type="InterPro" id="IPR013767">
    <property type="entry name" value="PAS_fold"/>
</dbReference>
<comment type="caution">
    <text evidence="13">The sequence shown here is derived from an EMBL/GenBank/DDBJ whole genome shotgun (WGS) entry which is preliminary data.</text>
</comment>
<dbReference type="SMART" id="SM00387">
    <property type="entry name" value="HATPase_c"/>
    <property type="match status" value="1"/>
</dbReference>
<dbReference type="CDD" id="cd00130">
    <property type="entry name" value="PAS"/>
    <property type="match status" value="1"/>
</dbReference>
<feature type="domain" description="Histidine kinase" evidence="10">
    <location>
        <begin position="439"/>
        <end position="653"/>
    </location>
</feature>
<dbReference type="InterPro" id="IPR000014">
    <property type="entry name" value="PAS"/>
</dbReference>
<dbReference type="InterPro" id="IPR000700">
    <property type="entry name" value="PAS-assoc_C"/>
</dbReference>
<dbReference type="SMART" id="SM00086">
    <property type="entry name" value="PAC"/>
    <property type="match status" value="1"/>
</dbReference>
<gene>
    <name evidence="13" type="ORF">CHR90_12865</name>
</gene>
<dbReference type="SUPFAM" id="SSF55874">
    <property type="entry name" value="ATPase domain of HSP90 chaperone/DNA topoisomerase II/histidine kinase"/>
    <property type="match status" value="1"/>
</dbReference>
<evidence type="ECO:0000256" key="3">
    <source>
        <dbReference type="ARBA" id="ARBA00022553"/>
    </source>
</evidence>
<dbReference type="SUPFAM" id="SSF47384">
    <property type="entry name" value="Homodimeric domain of signal transducing histidine kinase"/>
    <property type="match status" value="1"/>
</dbReference>
<keyword evidence="8" id="KW-0902">Two-component regulatory system</keyword>
<dbReference type="InterPro" id="IPR003661">
    <property type="entry name" value="HisK_dim/P_dom"/>
</dbReference>
<dbReference type="PROSITE" id="PS50109">
    <property type="entry name" value="HIS_KIN"/>
    <property type="match status" value="1"/>
</dbReference>
<dbReference type="GO" id="GO:0005524">
    <property type="term" value="F:ATP binding"/>
    <property type="evidence" value="ECO:0007669"/>
    <property type="project" value="UniProtKB-KW"/>
</dbReference>
<dbReference type="InterPro" id="IPR003594">
    <property type="entry name" value="HATPase_dom"/>
</dbReference>
<sequence length="663" mass="73583">MRLSIPRRDLILALPTISLALIALLMGVLLWLYQAHERENERHTLIMDTLWAEQTLRFQLGSDEEKLRLLAEDLGRGMLGPLGFEGKARQMMAGNPEFTRLRWLEADGALRAALPPLPSLAEHDPAQLPLNEVRALGRPAYGLVSLAAGRGARDAPHLPLVTPIFRDGRYSGALVVDISLQALISQHVPWWFTERYRLVLLDANNAQLAAKPEVLPDPLIPTRELPTHRMPLDPPGQGVTLLVTLYRSGPWEAQAGIVAAISILALVAGASLLTARRQMRGRKRAEQALRAEHAFRKAMEDSLTVGMRARDLAGRITYVNPAFCAMTGYSPDELIGQEPPMPYWVPEDYDRTREVHDAVLVGTPYPSGFELRFQRRDGEKFDALIYEAPLIDADGKHTGWMGSFVDITDRKRAEEGQRQQQEKLQQTSRLVTMGEMASTLAHELNQPLSAITSYATGSLNRLQAAGGDPELEKALTKLSLQARRAGAIIRRIHDFVRKREPRLTACTLPEIAQDALSFLAPDARKLGVILHTDLPDDLPPIRADRILIEQVIVNLARNAIEAMTAVPRGRRVLSVTATAQADRVEVRVQDSGPGIPAAQQENLFNAFFSTKPDGMGMGLNICRSLIEFHHGRLWYETAADGGGVFSFTIPRATEDEHELRSHH</sequence>
<dbReference type="InterPro" id="IPR035965">
    <property type="entry name" value="PAS-like_dom_sf"/>
</dbReference>
<dbReference type="Gene3D" id="3.30.450.20">
    <property type="entry name" value="PAS domain"/>
    <property type="match status" value="1"/>
</dbReference>
<dbReference type="InterPro" id="IPR001610">
    <property type="entry name" value="PAC"/>
</dbReference>
<evidence type="ECO:0000256" key="2">
    <source>
        <dbReference type="ARBA" id="ARBA00012438"/>
    </source>
</evidence>
<keyword evidence="9" id="KW-0472">Membrane</keyword>
<dbReference type="PROSITE" id="PS50112">
    <property type="entry name" value="PAS"/>
    <property type="match status" value="1"/>
</dbReference>
<dbReference type="GO" id="GO:0000155">
    <property type="term" value="F:phosphorelay sensor kinase activity"/>
    <property type="evidence" value="ECO:0007669"/>
    <property type="project" value="InterPro"/>
</dbReference>
<keyword evidence="7" id="KW-0067">ATP-binding</keyword>
<comment type="catalytic activity">
    <reaction evidence="1">
        <text>ATP + protein L-histidine = ADP + protein N-phospho-L-histidine.</text>
        <dbReference type="EC" id="2.7.13.3"/>
    </reaction>
</comment>
<dbReference type="NCBIfam" id="TIGR00229">
    <property type="entry name" value="sensory_box"/>
    <property type="match status" value="1"/>
</dbReference>
<proteinExistence type="predicted"/>
<reference evidence="13 14" key="1">
    <citation type="submission" date="2017-07" db="EMBL/GenBank/DDBJ databases">
        <title>Elstera cyanobacteriorum sp. nov., a novel bacterium isolated from cyanobacterial aggregates in a eutrophic lake.</title>
        <authorList>
            <person name="Cai H."/>
        </authorList>
    </citation>
    <scope>NUCLEOTIDE SEQUENCE [LARGE SCALE GENOMIC DNA]</scope>
    <source>
        <strain evidence="13 14">TH019</strain>
    </source>
</reference>
<dbReference type="PRINTS" id="PR00344">
    <property type="entry name" value="BCTRLSENSOR"/>
</dbReference>
<evidence type="ECO:0000256" key="6">
    <source>
        <dbReference type="ARBA" id="ARBA00022777"/>
    </source>
</evidence>
<dbReference type="InterPro" id="IPR005467">
    <property type="entry name" value="His_kinase_dom"/>
</dbReference>
<evidence type="ECO:0000259" key="12">
    <source>
        <dbReference type="PROSITE" id="PS50113"/>
    </source>
</evidence>
<dbReference type="SUPFAM" id="SSF55785">
    <property type="entry name" value="PYP-like sensor domain (PAS domain)"/>
    <property type="match status" value="1"/>
</dbReference>
<accession>A0A255XNM0</accession>
<dbReference type="GO" id="GO:0006355">
    <property type="term" value="P:regulation of DNA-templated transcription"/>
    <property type="evidence" value="ECO:0007669"/>
    <property type="project" value="InterPro"/>
</dbReference>
<dbReference type="Pfam" id="PF00989">
    <property type="entry name" value="PAS"/>
    <property type="match status" value="1"/>
</dbReference>
<feature type="domain" description="PAC" evidence="12">
    <location>
        <begin position="367"/>
        <end position="419"/>
    </location>
</feature>
<keyword evidence="14" id="KW-1185">Reference proteome</keyword>